<proteinExistence type="predicted"/>
<dbReference type="CDD" id="cd01094">
    <property type="entry name" value="Alkanesulfonate_monoxygenase"/>
    <property type="match status" value="1"/>
</dbReference>
<keyword evidence="4 6" id="KW-0503">Monooxygenase</keyword>
<dbReference type="GO" id="GO:0008726">
    <property type="term" value="F:alkanesulfonate monooxygenase activity"/>
    <property type="evidence" value="ECO:0007669"/>
    <property type="project" value="TreeGrafter"/>
</dbReference>
<dbReference type="PANTHER" id="PTHR42847:SF4">
    <property type="entry name" value="ALKANESULFONATE MONOOXYGENASE-RELATED"/>
    <property type="match status" value="1"/>
</dbReference>
<dbReference type="Pfam" id="PF00296">
    <property type="entry name" value="Bac_luciferase"/>
    <property type="match status" value="1"/>
</dbReference>
<reference evidence="6 7" key="1">
    <citation type="submission" date="2018-05" db="EMBL/GenBank/DDBJ databases">
        <title>Flavobacterium sp. strain IMCC34758, incomplete genome.</title>
        <authorList>
            <person name="Joung Y."/>
        </authorList>
    </citation>
    <scope>NUCLEOTIDE SEQUENCE [LARGE SCALE GENOMIC DNA]</scope>
    <source>
        <strain evidence="6 7">IMCC34758</strain>
    </source>
</reference>
<dbReference type="SUPFAM" id="SSF51679">
    <property type="entry name" value="Bacterial luciferase-like"/>
    <property type="match status" value="1"/>
</dbReference>
<dbReference type="InterPro" id="IPR011251">
    <property type="entry name" value="Luciferase-like_dom"/>
</dbReference>
<dbReference type="OrthoDB" id="9814695at2"/>
<comment type="caution">
    <text evidence="6">The sequence shown here is derived from an EMBL/GenBank/DDBJ whole genome shotgun (WGS) entry which is preliminary data.</text>
</comment>
<protein>
    <submittedName>
        <fullName evidence="6">Alkanesulfonate monooxygenase</fullName>
    </submittedName>
</protein>
<keyword evidence="3" id="KW-0560">Oxidoreductase</keyword>
<dbReference type="RefSeq" id="WP_110345146.1">
    <property type="nucleotide sequence ID" value="NZ_QJHL01000001.1"/>
</dbReference>
<feature type="domain" description="Luciferase-like" evidence="5">
    <location>
        <begin position="43"/>
        <end position="337"/>
    </location>
</feature>
<evidence type="ECO:0000313" key="7">
    <source>
        <dbReference type="Proteomes" id="UP000247681"/>
    </source>
</evidence>
<evidence type="ECO:0000256" key="3">
    <source>
        <dbReference type="ARBA" id="ARBA00023002"/>
    </source>
</evidence>
<sequence length="388" mass="43512">MIKGKIETVSIRTTERVAEISWFNDIIGGDTEYLGVLDNTRRSSYEHCREITLEAERLGFSNILYPSAYTVGQDVLTFAASVAPEISKITLLLAIRTGEVHPPMLARAISSLDHILKGRLILNIINSDLPGTREDPNLRYQRCSEVIQILQQAWTQDRISHKGEIYQFDLPSDPVKSYQQNGGPLLYFGGTSPGSRAVCAKHCDVFLTWPESEESMYATLKEMSERAAAEGRVIDFGLRIHVIVRETQEEARAYAKKLISKFDEKRGLEIRSRGEDSRSLGVLKQDELRETADDEGYVEDILWTDIGKVFSGCGSGLVGSADQIIKKLNRYMDMGFRSFIFSGFPLIEEANYFAKLVLPRLPNVSLPDLQGRIPKETPSTPLTNAELV</sequence>
<keyword evidence="2" id="KW-0288">FMN</keyword>
<name>A0A2V4C4N2_9FLAO</name>
<dbReference type="Gene3D" id="3.20.20.30">
    <property type="entry name" value="Luciferase-like domain"/>
    <property type="match status" value="1"/>
</dbReference>
<keyword evidence="1" id="KW-0285">Flavoprotein</keyword>
<gene>
    <name evidence="6" type="ORF">DMB68_02805</name>
</gene>
<accession>A0A2V4C4N2</accession>
<dbReference type="PANTHER" id="PTHR42847">
    <property type="entry name" value="ALKANESULFONATE MONOOXYGENASE"/>
    <property type="match status" value="1"/>
</dbReference>
<evidence type="ECO:0000313" key="6">
    <source>
        <dbReference type="EMBL" id="PXY46135.1"/>
    </source>
</evidence>
<dbReference type="InterPro" id="IPR050172">
    <property type="entry name" value="SsuD_RutA_monooxygenase"/>
</dbReference>
<dbReference type="AlphaFoldDB" id="A0A2V4C4N2"/>
<evidence type="ECO:0000256" key="4">
    <source>
        <dbReference type="ARBA" id="ARBA00023033"/>
    </source>
</evidence>
<dbReference type="EMBL" id="QJHL01000001">
    <property type="protein sequence ID" value="PXY46135.1"/>
    <property type="molecule type" value="Genomic_DNA"/>
</dbReference>
<evidence type="ECO:0000259" key="5">
    <source>
        <dbReference type="Pfam" id="PF00296"/>
    </source>
</evidence>
<evidence type="ECO:0000256" key="2">
    <source>
        <dbReference type="ARBA" id="ARBA00022643"/>
    </source>
</evidence>
<dbReference type="InterPro" id="IPR036661">
    <property type="entry name" value="Luciferase-like_sf"/>
</dbReference>
<keyword evidence="7" id="KW-1185">Reference proteome</keyword>
<dbReference type="GO" id="GO:0046306">
    <property type="term" value="P:alkanesulfonate catabolic process"/>
    <property type="evidence" value="ECO:0007669"/>
    <property type="project" value="TreeGrafter"/>
</dbReference>
<dbReference type="Proteomes" id="UP000247681">
    <property type="component" value="Unassembled WGS sequence"/>
</dbReference>
<organism evidence="6 7">
    <name type="scientific">Flavobacterium hydrophilum</name>
    <dbReference type="NCBI Taxonomy" id="2211445"/>
    <lineage>
        <taxon>Bacteria</taxon>
        <taxon>Pseudomonadati</taxon>
        <taxon>Bacteroidota</taxon>
        <taxon>Flavobacteriia</taxon>
        <taxon>Flavobacteriales</taxon>
        <taxon>Flavobacteriaceae</taxon>
        <taxon>Flavobacterium</taxon>
    </lineage>
</organism>
<evidence type="ECO:0000256" key="1">
    <source>
        <dbReference type="ARBA" id="ARBA00022630"/>
    </source>
</evidence>